<dbReference type="RefSeq" id="XP_004917434.1">
    <property type="nucleotide sequence ID" value="XM_004917377.4"/>
</dbReference>
<dbReference type="AGR" id="Xenbase:XB-GENE-22065319"/>
<proteinExistence type="predicted"/>
<dbReference type="AlphaFoldDB" id="A0A8J0R4H3"/>
<dbReference type="Pfam" id="PF18745">
    <property type="entry name" value="SNAD2"/>
    <property type="match status" value="1"/>
</dbReference>
<sequence>MAQVIMGPAMLIVLCCCLVTVTPFTEEQLLRATNYIRQHLTGRINNQYAYIAVFTTAQCRELTDANLRDALRQENADDLMTTIEQHRIYIGTQIVAASFLRLNNGGAMHAEARLLNGEGEAPSPVADLLNRNQDKGCVLFYTLNSPCTGVCARIGGEYNILDRLTDVFNRINNKALVYNDVYIGDLNRKPDTVWDAWKEINARIPFYRCFSRNCYRCFINNNPNNPCYYN</sequence>
<evidence type="ECO:0000313" key="2">
    <source>
        <dbReference type="Proteomes" id="UP000008143"/>
    </source>
</evidence>
<name>A0A8J0R4H3_XENTR</name>
<dbReference type="CTD" id="101731809"/>
<dbReference type="GeneID" id="101731809"/>
<feature type="chain" id="PRO_5035323124" evidence="1">
    <location>
        <begin position="24"/>
        <end position="230"/>
    </location>
</feature>
<dbReference type="Xenbase" id="XB-GENE-22065319">
    <property type="gene designation" value="cbm20"/>
</dbReference>
<dbReference type="OrthoDB" id="8554583at2759"/>
<dbReference type="KEGG" id="xtr:101731809"/>
<protein>
    <submittedName>
        <fullName evidence="3">Uncharacterized protein cbm101731809provisional</fullName>
    </submittedName>
</protein>
<evidence type="ECO:0000256" key="1">
    <source>
        <dbReference type="SAM" id="SignalP"/>
    </source>
</evidence>
<keyword evidence="2" id="KW-1185">Reference proteome</keyword>
<accession>A0A8J0R4H3</accession>
<gene>
    <name evidence="4" type="primary">cbm20</name>
    <name evidence="3" type="synonym">cbm101731809provisional</name>
</gene>
<feature type="signal peptide" evidence="1">
    <location>
        <begin position="1"/>
        <end position="23"/>
    </location>
</feature>
<evidence type="ECO:0000313" key="3">
    <source>
        <dbReference type="RefSeq" id="XP_004917434.1"/>
    </source>
</evidence>
<dbReference type="OMA" id="TIEQHRI"/>
<keyword evidence="1" id="KW-0732">Signal</keyword>
<reference evidence="3" key="1">
    <citation type="submission" date="2025-08" db="UniProtKB">
        <authorList>
            <consortium name="RefSeq"/>
        </authorList>
    </citation>
    <scope>IDENTIFICATION</scope>
    <source>
        <strain evidence="3">Nigerian</strain>
        <tissue evidence="3">Liver and blood</tissue>
    </source>
</reference>
<organism evidence="2 3">
    <name type="scientific">Xenopus tropicalis</name>
    <name type="common">Western clawed frog</name>
    <name type="synonym">Silurana tropicalis</name>
    <dbReference type="NCBI Taxonomy" id="8364"/>
    <lineage>
        <taxon>Eukaryota</taxon>
        <taxon>Metazoa</taxon>
        <taxon>Chordata</taxon>
        <taxon>Craniata</taxon>
        <taxon>Vertebrata</taxon>
        <taxon>Euteleostomi</taxon>
        <taxon>Amphibia</taxon>
        <taxon>Batrachia</taxon>
        <taxon>Anura</taxon>
        <taxon>Pipoidea</taxon>
        <taxon>Pipidae</taxon>
        <taxon>Xenopodinae</taxon>
        <taxon>Xenopus</taxon>
        <taxon>Silurana</taxon>
    </lineage>
</organism>
<evidence type="ECO:0000313" key="4">
    <source>
        <dbReference type="Xenbase" id="XB-GENE-22065319"/>
    </source>
</evidence>
<dbReference type="Proteomes" id="UP000008143">
    <property type="component" value="Chromosome 1"/>
</dbReference>